<gene>
    <name evidence="2" type="ORF">TUBRATIS_007520</name>
</gene>
<dbReference type="VEuPathDB" id="MicrosporidiaDB:TUBRATIS_007520"/>
<sequence>MLLFFLIKTVFLSEFDAVEQIMKALKVKLLIAEDWIQAMKLAKTSLQIDAHELISKARNEQEMRQLFIGSLDIILSQNLQYLKEFLDQNKVVGNESEISEEDLSEKEISDENKCQESVMISGGKSVQKRELIKM</sequence>
<comment type="caution">
    <text evidence="2">The sequence shown here is derived from an EMBL/GenBank/DDBJ whole genome shotgun (WGS) entry which is preliminary data.</text>
</comment>
<dbReference type="Proteomes" id="UP000282876">
    <property type="component" value="Unassembled WGS sequence"/>
</dbReference>
<feature type="chain" id="PRO_5019564691" evidence="1">
    <location>
        <begin position="18"/>
        <end position="134"/>
    </location>
</feature>
<keyword evidence="1" id="KW-0732">Signal</keyword>
<evidence type="ECO:0000313" key="2">
    <source>
        <dbReference type="EMBL" id="RVD92736.1"/>
    </source>
</evidence>
<dbReference type="EMBL" id="RCSS01000153">
    <property type="protein sequence ID" value="RVD92736.1"/>
    <property type="molecule type" value="Genomic_DNA"/>
</dbReference>
<feature type="signal peptide" evidence="1">
    <location>
        <begin position="1"/>
        <end position="17"/>
    </location>
</feature>
<name>A0A437AP15_9MICR</name>
<evidence type="ECO:0000256" key="1">
    <source>
        <dbReference type="SAM" id="SignalP"/>
    </source>
</evidence>
<dbReference type="AlphaFoldDB" id="A0A437AP15"/>
<evidence type="ECO:0000313" key="3">
    <source>
        <dbReference type="Proteomes" id="UP000282876"/>
    </source>
</evidence>
<protein>
    <submittedName>
        <fullName evidence="2">Uncharacterized protein</fullName>
    </submittedName>
</protein>
<proteinExistence type="predicted"/>
<keyword evidence="3" id="KW-1185">Reference proteome</keyword>
<organism evidence="2 3">
    <name type="scientific">Tubulinosema ratisbonensis</name>
    <dbReference type="NCBI Taxonomy" id="291195"/>
    <lineage>
        <taxon>Eukaryota</taxon>
        <taxon>Fungi</taxon>
        <taxon>Fungi incertae sedis</taxon>
        <taxon>Microsporidia</taxon>
        <taxon>Tubulinosematoidea</taxon>
        <taxon>Tubulinosematidae</taxon>
        <taxon>Tubulinosema</taxon>
    </lineage>
</organism>
<accession>A0A437AP15</accession>
<reference evidence="2 3" key="1">
    <citation type="submission" date="2018-10" db="EMBL/GenBank/DDBJ databases">
        <title>Draft genome sequence of the microsporidian Tubulinosema ratisbonensis.</title>
        <authorList>
            <person name="Polonais V."/>
            <person name="Peyretaillade E."/>
            <person name="Niehus S."/>
            <person name="Wawrzyniak I."/>
            <person name="Franchet A."/>
            <person name="Gaspin C."/>
            <person name="Reichstadt M."/>
            <person name="Belser C."/>
            <person name="Labadie K."/>
            <person name="Delbac F."/>
            <person name="Ferrandon D."/>
        </authorList>
    </citation>
    <scope>NUCLEOTIDE SEQUENCE [LARGE SCALE GENOMIC DNA]</scope>
    <source>
        <strain evidence="2 3">Franzen</strain>
    </source>
</reference>